<evidence type="ECO:0000313" key="5">
    <source>
        <dbReference type="Proteomes" id="UP000561045"/>
    </source>
</evidence>
<proteinExistence type="predicted"/>
<dbReference type="EMBL" id="JACIET010000001">
    <property type="protein sequence ID" value="MBB4011066.1"/>
    <property type="molecule type" value="Genomic_DNA"/>
</dbReference>
<gene>
    <name evidence="4" type="ORF">GGR36_000374</name>
</gene>
<dbReference type="Pfam" id="PF00990">
    <property type="entry name" value="GGDEF"/>
    <property type="match status" value="1"/>
</dbReference>
<dbReference type="SUPFAM" id="SSF55073">
    <property type="entry name" value="Nucleotide cyclase"/>
    <property type="match status" value="1"/>
</dbReference>
<feature type="domain" description="GGDEF" evidence="3">
    <location>
        <begin position="210"/>
        <end position="339"/>
    </location>
</feature>
<dbReference type="GO" id="GO:1902201">
    <property type="term" value="P:negative regulation of bacterial-type flagellum-dependent cell motility"/>
    <property type="evidence" value="ECO:0007669"/>
    <property type="project" value="TreeGrafter"/>
</dbReference>
<dbReference type="AlphaFoldDB" id="A0A840BJI7"/>
<evidence type="ECO:0000256" key="1">
    <source>
        <dbReference type="ARBA" id="ARBA00012528"/>
    </source>
</evidence>
<protein>
    <recommendedName>
        <fullName evidence="1">diguanylate cyclase</fullName>
        <ecNumber evidence="1">2.7.7.65</ecNumber>
    </recommendedName>
</protein>
<evidence type="ECO:0000256" key="2">
    <source>
        <dbReference type="ARBA" id="ARBA00034247"/>
    </source>
</evidence>
<dbReference type="InterPro" id="IPR050469">
    <property type="entry name" value="Diguanylate_Cyclase"/>
</dbReference>
<evidence type="ECO:0000259" key="3">
    <source>
        <dbReference type="PROSITE" id="PS50887"/>
    </source>
</evidence>
<dbReference type="CDD" id="cd01949">
    <property type="entry name" value="GGDEF"/>
    <property type="match status" value="1"/>
</dbReference>
<dbReference type="EC" id="2.7.7.65" evidence="1"/>
<dbReference type="InterPro" id="IPR000160">
    <property type="entry name" value="GGDEF_dom"/>
</dbReference>
<reference evidence="4 5" key="1">
    <citation type="submission" date="2020-08" db="EMBL/GenBank/DDBJ databases">
        <title>Genomic Encyclopedia of Type Strains, Phase IV (KMG-IV): sequencing the most valuable type-strain genomes for metagenomic binning, comparative biology and taxonomic classification.</title>
        <authorList>
            <person name="Goeker M."/>
        </authorList>
    </citation>
    <scope>NUCLEOTIDE SEQUENCE [LARGE SCALE GENOMIC DNA]</scope>
    <source>
        <strain evidence="4 5">DSM 106739</strain>
    </source>
</reference>
<dbReference type="GO" id="GO:0005886">
    <property type="term" value="C:plasma membrane"/>
    <property type="evidence" value="ECO:0007669"/>
    <property type="project" value="TreeGrafter"/>
</dbReference>
<comment type="caution">
    <text evidence="4">The sequence shown here is derived from an EMBL/GenBank/DDBJ whole genome shotgun (WGS) entry which is preliminary data.</text>
</comment>
<comment type="catalytic activity">
    <reaction evidence="2">
        <text>2 GTP = 3',3'-c-di-GMP + 2 diphosphate</text>
        <dbReference type="Rhea" id="RHEA:24898"/>
        <dbReference type="ChEBI" id="CHEBI:33019"/>
        <dbReference type="ChEBI" id="CHEBI:37565"/>
        <dbReference type="ChEBI" id="CHEBI:58805"/>
        <dbReference type="EC" id="2.7.7.65"/>
    </reaction>
</comment>
<dbReference type="Gene3D" id="3.30.70.270">
    <property type="match status" value="1"/>
</dbReference>
<dbReference type="NCBIfam" id="TIGR00254">
    <property type="entry name" value="GGDEF"/>
    <property type="match status" value="1"/>
</dbReference>
<dbReference type="SMART" id="SM00267">
    <property type="entry name" value="GGDEF"/>
    <property type="match status" value="1"/>
</dbReference>
<dbReference type="RefSeq" id="WP_183631308.1">
    <property type="nucleotide sequence ID" value="NZ_BAABLE010000011.1"/>
</dbReference>
<evidence type="ECO:0000313" key="4">
    <source>
        <dbReference type="EMBL" id="MBB4011066.1"/>
    </source>
</evidence>
<accession>A0A840BJI7</accession>
<dbReference type="PROSITE" id="PS50887">
    <property type="entry name" value="GGDEF"/>
    <property type="match status" value="1"/>
</dbReference>
<dbReference type="PANTHER" id="PTHR45138">
    <property type="entry name" value="REGULATORY COMPONENTS OF SENSORY TRANSDUCTION SYSTEM"/>
    <property type="match status" value="1"/>
</dbReference>
<keyword evidence="5" id="KW-1185">Reference proteome</keyword>
<organism evidence="4 5">
    <name type="scientific">Niveibacterium umoris</name>
    <dbReference type="NCBI Taxonomy" id="1193620"/>
    <lineage>
        <taxon>Bacteria</taxon>
        <taxon>Pseudomonadati</taxon>
        <taxon>Pseudomonadota</taxon>
        <taxon>Betaproteobacteria</taxon>
        <taxon>Rhodocyclales</taxon>
        <taxon>Rhodocyclaceae</taxon>
        <taxon>Niveibacterium</taxon>
    </lineage>
</organism>
<dbReference type="InterPro" id="IPR029787">
    <property type="entry name" value="Nucleotide_cyclase"/>
</dbReference>
<name>A0A840BJI7_9RHOO</name>
<dbReference type="FunFam" id="3.30.70.270:FF:000001">
    <property type="entry name" value="Diguanylate cyclase domain protein"/>
    <property type="match status" value="1"/>
</dbReference>
<dbReference type="GO" id="GO:0052621">
    <property type="term" value="F:diguanylate cyclase activity"/>
    <property type="evidence" value="ECO:0007669"/>
    <property type="project" value="UniProtKB-EC"/>
</dbReference>
<sequence>MSDKKGLASLAGAPDQSMFKLLGQVRAMSSSRDREQMTLRLVTAMRDVLGASGVTLYAVSASPSGPVGAIVAVATQSGEHVANEDEEHPPVALHDDSFLDTAIRSRDGVAEENDEGNYRLALAMGDPGNPHALLVATSNAAPEPRVRDAFLHVAHFYQNQLDLLDYAELDTLTHLLNRKTFDENFDRFIASVGRSQQANPERRQEDAADRPSWLGVIDIDKFKRINDTFGHLFGDEVLLRVAELMKHSFRQRDKLFRFGGEEFVVLLRNTSETDARAIFERFREAVETHEFPQVGQVTASAGYTRINPSLPPAEMLGHADEALYFSKENGRNQVNCYEDLVDRGLIEGPKQTDNNTELQADIDALFD</sequence>
<dbReference type="PANTHER" id="PTHR45138:SF9">
    <property type="entry name" value="DIGUANYLATE CYCLASE DGCM-RELATED"/>
    <property type="match status" value="1"/>
</dbReference>
<dbReference type="InterPro" id="IPR043128">
    <property type="entry name" value="Rev_trsase/Diguanyl_cyclase"/>
</dbReference>
<dbReference type="Proteomes" id="UP000561045">
    <property type="component" value="Unassembled WGS sequence"/>
</dbReference>
<dbReference type="GO" id="GO:0043709">
    <property type="term" value="P:cell adhesion involved in single-species biofilm formation"/>
    <property type="evidence" value="ECO:0007669"/>
    <property type="project" value="TreeGrafter"/>
</dbReference>